<reference evidence="1" key="1">
    <citation type="submission" date="2014-09" db="EMBL/GenBank/DDBJ databases">
        <authorList>
            <person name="Magalhaes I.L.F."/>
            <person name="Oliveira U."/>
            <person name="Santos F.R."/>
            <person name="Vidigal T.H.D.A."/>
            <person name="Brescovit A.D."/>
            <person name="Santos A.J."/>
        </authorList>
    </citation>
    <scope>NUCLEOTIDE SEQUENCE</scope>
    <source>
        <tissue evidence="1">Shoot tissue taken approximately 20 cm above the soil surface</tissue>
    </source>
</reference>
<name>A0A0A9GQC2_ARUDO</name>
<dbReference type="EMBL" id="GBRH01170536">
    <property type="protein sequence ID" value="JAE27360.1"/>
    <property type="molecule type" value="Transcribed_RNA"/>
</dbReference>
<accession>A0A0A9GQC2</accession>
<organism evidence="1">
    <name type="scientific">Arundo donax</name>
    <name type="common">Giant reed</name>
    <name type="synonym">Donax arundinaceus</name>
    <dbReference type="NCBI Taxonomy" id="35708"/>
    <lineage>
        <taxon>Eukaryota</taxon>
        <taxon>Viridiplantae</taxon>
        <taxon>Streptophyta</taxon>
        <taxon>Embryophyta</taxon>
        <taxon>Tracheophyta</taxon>
        <taxon>Spermatophyta</taxon>
        <taxon>Magnoliopsida</taxon>
        <taxon>Liliopsida</taxon>
        <taxon>Poales</taxon>
        <taxon>Poaceae</taxon>
        <taxon>PACMAD clade</taxon>
        <taxon>Arundinoideae</taxon>
        <taxon>Arundineae</taxon>
        <taxon>Arundo</taxon>
    </lineage>
</organism>
<evidence type="ECO:0000313" key="1">
    <source>
        <dbReference type="EMBL" id="JAE27360.1"/>
    </source>
</evidence>
<reference evidence="1" key="2">
    <citation type="journal article" date="2015" name="Data Brief">
        <title>Shoot transcriptome of the giant reed, Arundo donax.</title>
        <authorList>
            <person name="Barrero R.A."/>
            <person name="Guerrero F.D."/>
            <person name="Moolhuijzen P."/>
            <person name="Goolsby J.A."/>
            <person name="Tidwell J."/>
            <person name="Bellgard S.E."/>
            <person name="Bellgard M.I."/>
        </authorList>
    </citation>
    <scope>NUCLEOTIDE SEQUENCE</scope>
    <source>
        <tissue evidence="1">Shoot tissue taken approximately 20 cm above the soil surface</tissue>
    </source>
</reference>
<protein>
    <submittedName>
        <fullName evidence="1">Uncharacterized protein</fullName>
    </submittedName>
</protein>
<dbReference type="AlphaFoldDB" id="A0A0A9GQC2"/>
<proteinExistence type="predicted"/>
<sequence>MTFYSTLGLKEHLTGKR</sequence>